<evidence type="ECO:0000313" key="2">
    <source>
        <dbReference type="Proteomes" id="UP000234190"/>
    </source>
</evidence>
<keyword evidence="2" id="KW-1185">Reference proteome</keyword>
<comment type="caution">
    <text evidence="1">The sequence shown here is derived from an EMBL/GenBank/DDBJ whole genome shotgun (WGS) entry which is preliminary data.</text>
</comment>
<dbReference type="EMBL" id="PDNW01000033">
    <property type="protein sequence ID" value="PLC47988.1"/>
    <property type="molecule type" value="Genomic_DNA"/>
</dbReference>
<dbReference type="Proteomes" id="UP000234190">
    <property type="component" value="Unassembled WGS sequence"/>
</dbReference>
<organism evidence="1 2">
    <name type="scientific">Pollutimonas subterranea</name>
    <dbReference type="NCBI Taxonomy" id="2045210"/>
    <lineage>
        <taxon>Bacteria</taxon>
        <taxon>Pseudomonadati</taxon>
        <taxon>Pseudomonadota</taxon>
        <taxon>Betaproteobacteria</taxon>
        <taxon>Burkholderiales</taxon>
        <taxon>Alcaligenaceae</taxon>
        <taxon>Pollutimonas</taxon>
    </lineage>
</organism>
<sequence length="70" mass="7580">MGTAKFERALRPAWIGEKRARMFEQIKAAEAAFICEFAPAPIQAGCKVCPGVARGRSDIEQCPYQPAAPA</sequence>
<reference evidence="1 2" key="1">
    <citation type="submission" date="2017-10" db="EMBL/GenBank/DDBJ databases">
        <title>Two draft genome sequences of Pusillimonas sp. strains isolated from a nitrate- and radionuclide-contaminated groundwater in Russia.</title>
        <authorList>
            <person name="Grouzdev D.S."/>
            <person name="Tourova T.P."/>
            <person name="Goeva M.A."/>
            <person name="Babich T.L."/>
            <person name="Sokolova D.S."/>
            <person name="Abdullin R."/>
            <person name="Poltaraus A.B."/>
            <person name="Toshchakov S.V."/>
            <person name="Nazina T.N."/>
        </authorList>
    </citation>
    <scope>NUCLEOTIDE SEQUENCE [LARGE SCALE GENOMIC DNA]</scope>
    <source>
        <strain evidence="1 2">JR1/69-3-13</strain>
    </source>
</reference>
<accession>A0A2N4TYZ1</accession>
<evidence type="ECO:0000313" key="1">
    <source>
        <dbReference type="EMBL" id="PLC47988.1"/>
    </source>
</evidence>
<protein>
    <submittedName>
        <fullName evidence="1">Uncharacterized protein</fullName>
    </submittedName>
</protein>
<gene>
    <name evidence="1" type="ORF">CR159_20545</name>
</gene>
<name>A0A2N4TYZ1_9BURK</name>
<proteinExistence type="predicted"/>
<dbReference type="AlphaFoldDB" id="A0A2N4TYZ1"/>